<proteinExistence type="predicted"/>
<reference evidence="2 3" key="1">
    <citation type="submission" date="2015-04" db="EMBL/GenBank/DDBJ databases">
        <title>Draft Genome Sequence of the Novel Agar-Digesting Marine Bacterium Q1.</title>
        <authorList>
            <person name="Li Y."/>
            <person name="Li D."/>
            <person name="Chen G."/>
            <person name="Du Z."/>
        </authorList>
    </citation>
    <scope>NUCLEOTIDE SEQUENCE [LARGE SCALE GENOMIC DNA]</scope>
    <source>
        <strain evidence="2 3">Q1</strain>
    </source>
</reference>
<keyword evidence="1" id="KW-0732">Signal</keyword>
<feature type="chain" id="PRO_5005298521" description="SPOR domain-containing protein" evidence="1">
    <location>
        <begin position="31"/>
        <end position="192"/>
    </location>
</feature>
<organism evidence="2 3">
    <name type="scientific">Catenovulum maritimum</name>
    <dbReference type="NCBI Taxonomy" id="1513271"/>
    <lineage>
        <taxon>Bacteria</taxon>
        <taxon>Pseudomonadati</taxon>
        <taxon>Pseudomonadota</taxon>
        <taxon>Gammaproteobacteria</taxon>
        <taxon>Alteromonadales</taxon>
        <taxon>Alteromonadaceae</taxon>
        <taxon>Catenovulum</taxon>
    </lineage>
</organism>
<evidence type="ECO:0000313" key="2">
    <source>
        <dbReference type="EMBL" id="KMT65537.1"/>
    </source>
</evidence>
<protein>
    <recommendedName>
        <fullName evidence="4">SPOR domain-containing protein</fullName>
    </recommendedName>
</protein>
<keyword evidence="3" id="KW-1185">Reference proteome</keyword>
<dbReference type="STRING" id="1513271.XM47_09320"/>
<sequence length="192" mass="21559">MKLTVKHTKKKLLKKICLVLACSFIPINLASTKELAPIYIQAAACKQKKCFNTYRNLLFSIHQTANIKYTAKLKNKFSITSSIVSDRKALEALRQKINSDLKIQVTASLIDLSGQYYLDLGTQPNETQASWLVKYANYIARGLNINFKSNNAMKKESLILVLAGPYKDLAIAQENLAIIKSIPEFKSAFILN</sequence>
<feature type="signal peptide" evidence="1">
    <location>
        <begin position="1"/>
        <end position="30"/>
    </location>
</feature>
<gene>
    <name evidence="2" type="ORF">XM47_09320</name>
</gene>
<dbReference type="EMBL" id="LAZL01000011">
    <property type="protein sequence ID" value="KMT65537.1"/>
    <property type="molecule type" value="Genomic_DNA"/>
</dbReference>
<accession>A0A0J8GS42</accession>
<evidence type="ECO:0000256" key="1">
    <source>
        <dbReference type="SAM" id="SignalP"/>
    </source>
</evidence>
<evidence type="ECO:0008006" key="4">
    <source>
        <dbReference type="Google" id="ProtNLM"/>
    </source>
</evidence>
<dbReference type="Proteomes" id="UP000037600">
    <property type="component" value="Unassembled WGS sequence"/>
</dbReference>
<evidence type="ECO:0000313" key="3">
    <source>
        <dbReference type="Proteomes" id="UP000037600"/>
    </source>
</evidence>
<dbReference type="AlphaFoldDB" id="A0A0J8GS42"/>
<name>A0A0J8GS42_9ALTE</name>
<comment type="caution">
    <text evidence="2">The sequence shown here is derived from an EMBL/GenBank/DDBJ whole genome shotgun (WGS) entry which is preliminary data.</text>
</comment>